<proteinExistence type="predicted"/>
<gene>
    <name evidence="1" type="ORF">N8E88_04695</name>
</gene>
<dbReference type="Proteomes" id="UP001061991">
    <property type="component" value="Plasmid p_unnamed2"/>
</dbReference>
<reference evidence="1" key="1">
    <citation type="submission" date="2022-09" db="EMBL/GenBank/DDBJ databases">
        <title>Interaction between co-microsymbionts with complementary sets of symbiotic genes in legume-rhizobium systems.</title>
        <authorList>
            <person name="Safronova V."/>
            <person name="Sazanova A."/>
            <person name="Afonin A."/>
            <person name="Chirak E."/>
        </authorList>
    </citation>
    <scope>NUCLEOTIDE SEQUENCE</scope>
    <source>
        <strain evidence="1">A18/3m</strain>
    </source>
</reference>
<evidence type="ECO:0000313" key="1">
    <source>
        <dbReference type="EMBL" id="UXN58127.1"/>
    </source>
</evidence>
<name>A0ACD4CXA1_9HYPH</name>
<accession>A0ACD4CXA1</accession>
<keyword evidence="1" id="KW-0614">Plasmid</keyword>
<dbReference type="EMBL" id="CP104971">
    <property type="protein sequence ID" value="UXN58127.1"/>
    <property type="molecule type" value="Genomic_DNA"/>
</dbReference>
<organism evidence="1 2">
    <name type="scientific">Phyllobacterium zundukense</name>
    <dbReference type="NCBI Taxonomy" id="1867719"/>
    <lineage>
        <taxon>Bacteria</taxon>
        <taxon>Pseudomonadati</taxon>
        <taxon>Pseudomonadota</taxon>
        <taxon>Alphaproteobacteria</taxon>
        <taxon>Hyphomicrobiales</taxon>
        <taxon>Phyllobacteriaceae</taxon>
        <taxon>Phyllobacterium</taxon>
    </lineage>
</organism>
<geneLocation type="plasmid" evidence="1 2">
    <name>p_unnamed2</name>
</geneLocation>
<protein>
    <submittedName>
        <fullName evidence="1">NAD(P)H-dependent oxidoreductase</fullName>
    </submittedName>
</protein>
<evidence type="ECO:0000313" key="2">
    <source>
        <dbReference type="Proteomes" id="UP001061991"/>
    </source>
</evidence>
<sequence length="256" mass="27684">MNILHIDSSPRRESHSRQLSAAIVEKLLEVAPGASITRRDLGAEPLPQTEALYAAALASPATLAAPPMGSLDLSEELIREVEAADVIVIGTPMHNLTIPSVLKAWIDQILRVGRTMKSTPAGKVGILRDRPVFIGVASGGFFTGERANQPDFLTPYLSLALSSIGLRTQQFLPLQGTAFLDRSQGPLARDKVLAALDLSAAEHFREFHDRPAVLSSTGRRIAMSPRSGKRHPEHYEGAHKLLTLASQPSGPRRTIE</sequence>
<keyword evidence="2" id="KW-1185">Reference proteome</keyword>